<dbReference type="InterPro" id="IPR027304">
    <property type="entry name" value="Trigger_fact/SurA_dom_sf"/>
</dbReference>
<evidence type="ECO:0000256" key="1">
    <source>
        <dbReference type="ARBA" id="ARBA00018370"/>
    </source>
</evidence>
<evidence type="ECO:0000256" key="8">
    <source>
        <dbReference type="ARBA" id="ARBA00031484"/>
    </source>
</evidence>
<evidence type="ECO:0000256" key="5">
    <source>
        <dbReference type="ARBA" id="ARBA00023186"/>
    </source>
</evidence>
<reference evidence="13" key="1">
    <citation type="journal article" date="2020" name="mSystems">
        <title>Genome- and Community-Level Interaction Insights into Carbon Utilization and Element Cycling Functions of Hydrothermarchaeota in Hydrothermal Sediment.</title>
        <authorList>
            <person name="Zhou Z."/>
            <person name="Liu Y."/>
            <person name="Xu W."/>
            <person name="Pan J."/>
            <person name="Luo Z.H."/>
            <person name="Li M."/>
        </authorList>
    </citation>
    <scope>NUCLEOTIDE SEQUENCE</scope>
    <source>
        <strain evidence="13">SpSt-997</strain>
    </source>
</reference>
<proteinExistence type="predicted"/>
<dbReference type="EMBL" id="DTQM01000188">
    <property type="protein sequence ID" value="HGC43489.1"/>
    <property type="molecule type" value="Genomic_DNA"/>
</dbReference>
<dbReference type="InterPro" id="IPR023058">
    <property type="entry name" value="PPIase_PpiC_CS"/>
</dbReference>
<evidence type="ECO:0000256" key="6">
    <source>
        <dbReference type="ARBA" id="ARBA00023235"/>
    </source>
</evidence>
<comment type="caution">
    <text evidence="13">The sequence shown here is derived from an EMBL/GenBank/DDBJ whole genome shotgun (WGS) entry which is preliminary data.</text>
</comment>
<dbReference type="InterPro" id="IPR000297">
    <property type="entry name" value="PPIase_PpiC"/>
</dbReference>
<dbReference type="Pfam" id="PF09312">
    <property type="entry name" value="SurA_N"/>
    <property type="match status" value="1"/>
</dbReference>
<feature type="chain" id="PRO_5035310485" description="Parvulin-like PPIase" evidence="11">
    <location>
        <begin position="44"/>
        <end position="488"/>
    </location>
</feature>
<feature type="domain" description="PpiC" evidence="12">
    <location>
        <begin position="232"/>
        <end position="330"/>
    </location>
</feature>
<evidence type="ECO:0000256" key="9">
    <source>
        <dbReference type="PROSITE-ProRule" id="PRU00278"/>
    </source>
</evidence>
<dbReference type="Gene3D" id="3.10.50.40">
    <property type="match status" value="1"/>
</dbReference>
<evidence type="ECO:0000256" key="7">
    <source>
        <dbReference type="ARBA" id="ARBA00030642"/>
    </source>
</evidence>
<dbReference type="InterPro" id="IPR046357">
    <property type="entry name" value="PPIase_dom_sf"/>
</dbReference>
<dbReference type="SUPFAM" id="SSF54534">
    <property type="entry name" value="FKBP-like"/>
    <property type="match status" value="1"/>
</dbReference>
<feature type="region of interest" description="Disordered" evidence="10">
    <location>
        <begin position="46"/>
        <end position="81"/>
    </location>
</feature>
<feature type="signal peptide" evidence="11">
    <location>
        <begin position="1"/>
        <end position="43"/>
    </location>
</feature>
<dbReference type="AlphaFoldDB" id="A0A8J4HBM3"/>
<organism evidence="13">
    <name type="scientific">Acidicaldus sp</name>
    <dbReference type="NCBI Taxonomy" id="1872105"/>
    <lineage>
        <taxon>Bacteria</taxon>
        <taxon>Pseudomonadati</taxon>
        <taxon>Pseudomonadota</taxon>
        <taxon>Alphaproteobacteria</taxon>
        <taxon>Acetobacterales</taxon>
        <taxon>Acetobacteraceae</taxon>
        <taxon>Acidicaldus</taxon>
    </lineage>
</organism>
<dbReference type="Gene3D" id="1.10.4030.10">
    <property type="entry name" value="Porin chaperone SurA, peptide-binding domain"/>
    <property type="match status" value="1"/>
</dbReference>
<keyword evidence="4 9" id="KW-0697">Rotamase</keyword>
<evidence type="ECO:0000256" key="11">
    <source>
        <dbReference type="SAM" id="SignalP"/>
    </source>
</evidence>
<evidence type="ECO:0000256" key="4">
    <source>
        <dbReference type="ARBA" id="ARBA00023110"/>
    </source>
</evidence>
<dbReference type="PROSITE" id="PS01096">
    <property type="entry name" value="PPIC_PPIASE_1"/>
    <property type="match status" value="1"/>
</dbReference>
<evidence type="ECO:0000256" key="2">
    <source>
        <dbReference type="ARBA" id="ARBA00022729"/>
    </source>
</evidence>
<accession>A0A8J4HBM3</accession>
<name>A0A8J4HBM3_9PROT</name>
<dbReference type="PANTHER" id="PTHR47637">
    <property type="entry name" value="CHAPERONE SURA"/>
    <property type="match status" value="1"/>
</dbReference>
<dbReference type="PANTHER" id="PTHR47637:SF1">
    <property type="entry name" value="CHAPERONE SURA"/>
    <property type="match status" value="1"/>
</dbReference>
<evidence type="ECO:0000256" key="10">
    <source>
        <dbReference type="SAM" id="MobiDB-lite"/>
    </source>
</evidence>
<protein>
    <recommendedName>
        <fullName evidence="1">Parvulin-like PPIase</fullName>
    </recommendedName>
    <alternativeName>
        <fullName evidence="7">Peptidyl-prolyl cis-trans isomerase plp</fullName>
    </alternativeName>
    <alternativeName>
        <fullName evidence="8">Rotamase plp</fullName>
    </alternativeName>
</protein>
<dbReference type="Pfam" id="PF00639">
    <property type="entry name" value="Rotamase"/>
    <property type="match status" value="1"/>
</dbReference>
<dbReference type="GO" id="GO:0003755">
    <property type="term" value="F:peptidyl-prolyl cis-trans isomerase activity"/>
    <property type="evidence" value="ECO:0007669"/>
    <property type="project" value="UniProtKB-KW"/>
</dbReference>
<dbReference type="InterPro" id="IPR050280">
    <property type="entry name" value="OMP_Chaperone_SurA"/>
</dbReference>
<keyword evidence="6 9" id="KW-0413">Isomerase</keyword>
<dbReference type="InterPro" id="IPR015391">
    <property type="entry name" value="SurA_N"/>
</dbReference>
<evidence type="ECO:0000313" key="13">
    <source>
        <dbReference type="EMBL" id="HGC43489.1"/>
    </source>
</evidence>
<dbReference type="PROSITE" id="PS50198">
    <property type="entry name" value="PPIC_PPIASE_2"/>
    <property type="match status" value="1"/>
</dbReference>
<keyword evidence="3" id="KW-0574">Periplasm</keyword>
<sequence length="488" mass="52746">MVITLIQETARSGGGARGGRWARLLLLCPLLMLCPLLAAPALAQTPPAPAPAPPAKVAAPGAAGSATAAPDKPAPPADAALDLDPERESRIVAVVNGDVISGADVDNRRRLFALSSGLPMTKEVLDRLTPQVVRQLIDERLRLQEVQRRKVAVADKDVAETIANLEHQNNMPPGTLARRLAAEGAEMRTLYDQTRVQLGWTRVLREQIGGADRVTDKDVEDQINMIKSETGKPEYHVAEIFIPIDDPAHAADAKHFADTVIGQLRKGAPFAVVAAQFSQSQTALQGGDLGWVQPYQLEPSVTRVISEMPVGAISNPIPVAGGLSVVTLLAKRQIGNDPATLLKLRQVFLKFATPLDPQNPTEEQHGKLLRAKQISSTAHDCDAMAAADKAAGNPVRPEPLEVRLEQVNPPALHDLLAKLPDNKPSEPLVTQEGIMVVMVCGREERNLGIPTKQEVMTQLMSQRIELQSRQMMRDLHRRASIDQRTGGV</sequence>
<keyword evidence="5" id="KW-0143">Chaperone</keyword>
<keyword evidence="2 11" id="KW-0732">Signal</keyword>
<feature type="compositionally biased region" description="Low complexity" evidence="10">
    <location>
        <begin position="55"/>
        <end position="81"/>
    </location>
</feature>
<dbReference type="SUPFAM" id="SSF109998">
    <property type="entry name" value="Triger factor/SurA peptide-binding domain-like"/>
    <property type="match status" value="1"/>
</dbReference>
<evidence type="ECO:0000256" key="3">
    <source>
        <dbReference type="ARBA" id="ARBA00022764"/>
    </source>
</evidence>
<gene>
    <name evidence="13" type="ORF">ENY07_09775</name>
</gene>
<evidence type="ECO:0000259" key="12">
    <source>
        <dbReference type="PROSITE" id="PS50198"/>
    </source>
</evidence>